<evidence type="ECO:0000313" key="2">
    <source>
        <dbReference type="EMBL" id="KAG8464332.1"/>
    </source>
</evidence>
<feature type="compositionally biased region" description="Low complexity" evidence="1">
    <location>
        <begin position="256"/>
        <end position="274"/>
    </location>
</feature>
<reference evidence="2" key="1">
    <citation type="submission" date="2021-05" db="EMBL/GenBank/DDBJ databases">
        <title>The genome of the haptophyte Pavlova lutheri (Diacronema luteri, Pavlovales) - a model for lipid biosynthesis in eukaryotic algae.</title>
        <authorList>
            <person name="Hulatt C.J."/>
            <person name="Posewitz M.C."/>
        </authorList>
    </citation>
    <scope>NUCLEOTIDE SEQUENCE</scope>
    <source>
        <strain evidence="2">NIVA-4/92</strain>
    </source>
</reference>
<keyword evidence="3" id="KW-1185">Reference proteome</keyword>
<dbReference type="Gene3D" id="1.10.246.220">
    <property type="match status" value="1"/>
</dbReference>
<proteinExistence type="predicted"/>
<feature type="region of interest" description="Disordered" evidence="1">
    <location>
        <begin position="228"/>
        <end position="344"/>
    </location>
</feature>
<evidence type="ECO:0000313" key="3">
    <source>
        <dbReference type="Proteomes" id="UP000751190"/>
    </source>
</evidence>
<evidence type="ECO:0008006" key="4">
    <source>
        <dbReference type="Google" id="ProtNLM"/>
    </source>
</evidence>
<organism evidence="2 3">
    <name type="scientific">Diacronema lutheri</name>
    <name type="common">Unicellular marine alga</name>
    <name type="synonym">Monochrysis lutheri</name>
    <dbReference type="NCBI Taxonomy" id="2081491"/>
    <lineage>
        <taxon>Eukaryota</taxon>
        <taxon>Haptista</taxon>
        <taxon>Haptophyta</taxon>
        <taxon>Pavlovophyceae</taxon>
        <taxon>Pavlovales</taxon>
        <taxon>Pavlovaceae</taxon>
        <taxon>Diacronema</taxon>
    </lineage>
</organism>
<comment type="caution">
    <text evidence="2">The sequence shown here is derived from an EMBL/GenBank/DDBJ whole genome shotgun (WGS) entry which is preliminary data.</text>
</comment>
<gene>
    <name evidence="2" type="ORF">KFE25_003395</name>
</gene>
<protein>
    <recommendedName>
        <fullName evidence="4">Myb-like domain-containing protein</fullName>
    </recommendedName>
</protein>
<feature type="compositionally biased region" description="Low complexity" evidence="1">
    <location>
        <begin position="311"/>
        <end position="322"/>
    </location>
</feature>
<dbReference type="AlphaFoldDB" id="A0A8J6C7B1"/>
<dbReference type="Proteomes" id="UP000751190">
    <property type="component" value="Unassembled WGS sequence"/>
</dbReference>
<evidence type="ECO:0000256" key="1">
    <source>
        <dbReference type="SAM" id="MobiDB-lite"/>
    </source>
</evidence>
<accession>A0A8J6C7B1</accession>
<dbReference type="OrthoDB" id="608866at2759"/>
<sequence length="412" mass="45000">MTGASESPPTLSDSQKTVLTYIYEWCLHEGHYALGDAIFVNRPALDADLRERSDFTLEMQSLETIVALTAMSLAELERSDLAMMLRALGLMRDASAGALSSADLELAVRTEHVLRVLRERTADDGSIDWAAATTALLAAFPSYREEKRRTRHETRAPDRGDALYHRACKLEKLIASAEKRDFAPVDAFLEANPFEATYVLFHQEANRAAEIWRASKPPPRLHRLLAHTTPSRKQPVTPVRAADTPVSVRASPFSPPRASNPSVARARSRSPAARVHACPQREDGIDSLDGEGVDGISSPGSGHPVARRDAPSPARGAAAARADTSRAHALHPTGRAGPPGIGVHQPAAVARRNKRKAFSNDEMAAISEGCDMFKDTSRLWKQIKEWAGPRLAGRSTVDIKDKHRNMRKAGLL</sequence>
<name>A0A8J6C7B1_DIALT</name>
<dbReference type="EMBL" id="JAGTXO010000013">
    <property type="protein sequence ID" value="KAG8464332.1"/>
    <property type="molecule type" value="Genomic_DNA"/>
</dbReference>